<keyword evidence="2" id="KW-1185">Reference proteome</keyword>
<dbReference type="AlphaFoldDB" id="A0A1E1MVP5"/>
<protein>
    <submittedName>
        <fullName evidence="1">Uncharacterized protein</fullName>
    </submittedName>
</protein>
<proteinExistence type="predicted"/>
<dbReference type="Proteomes" id="UP000177625">
    <property type="component" value="Unassembled WGS sequence"/>
</dbReference>
<sequence>MLDTQAIVQSLHKITDSLSCEQELKDVDRDMSYVVGIQGTKIEDVITGSGMECSSLCDDDFEATCVTGRPSVLPRATIYLHSCFKFRSFERNQRDESWCEAYTAFQNNGVVENLQMNGYRPGNDSSVRLYSRCSLHYPRSRRYRGRIHCSTVTYSAENVNQLPRYFGSQRRICNHVIERFNMT</sequence>
<gene>
    <name evidence="1" type="ORF">RSE6_14598</name>
</gene>
<name>A0A1E1MVP5_RHYSE</name>
<dbReference type="EMBL" id="FJVC01000686">
    <property type="protein sequence ID" value="CZT53144.1"/>
    <property type="molecule type" value="Genomic_DNA"/>
</dbReference>
<evidence type="ECO:0000313" key="1">
    <source>
        <dbReference type="EMBL" id="CZT53144.1"/>
    </source>
</evidence>
<reference evidence="2" key="1">
    <citation type="submission" date="2016-03" db="EMBL/GenBank/DDBJ databases">
        <authorList>
            <person name="Guldener U."/>
        </authorList>
    </citation>
    <scope>NUCLEOTIDE SEQUENCE [LARGE SCALE GENOMIC DNA]</scope>
</reference>
<evidence type="ECO:0000313" key="2">
    <source>
        <dbReference type="Proteomes" id="UP000177625"/>
    </source>
</evidence>
<accession>A0A1E1MVP5</accession>
<organism evidence="1 2">
    <name type="scientific">Rhynchosporium secalis</name>
    <name type="common">Barley scald fungus</name>
    <dbReference type="NCBI Taxonomy" id="38038"/>
    <lineage>
        <taxon>Eukaryota</taxon>
        <taxon>Fungi</taxon>
        <taxon>Dikarya</taxon>
        <taxon>Ascomycota</taxon>
        <taxon>Pezizomycotina</taxon>
        <taxon>Leotiomycetes</taxon>
        <taxon>Helotiales</taxon>
        <taxon>Ploettnerulaceae</taxon>
        <taxon>Rhynchosporium</taxon>
    </lineage>
</organism>